<accession>A0A9J6F642</accession>
<feature type="region of interest" description="Knob domain" evidence="6">
    <location>
        <begin position="755"/>
        <end position="879"/>
    </location>
</feature>
<evidence type="ECO:0000256" key="7">
    <source>
        <dbReference type="SAM" id="MobiDB-lite"/>
    </source>
</evidence>
<reference evidence="9" key="2">
    <citation type="submission" date="2021-09" db="EMBL/GenBank/DDBJ databases">
        <authorList>
            <person name="Jia N."/>
            <person name="Wang J."/>
            <person name="Shi W."/>
            <person name="Du L."/>
            <person name="Sun Y."/>
            <person name="Zhan W."/>
            <person name="Jiang J."/>
            <person name="Wang Q."/>
            <person name="Zhang B."/>
            <person name="Ji P."/>
            <person name="Sakyi L.B."/>
            <person name="Cui X."/>
            <person name="Yuan T."/>
            <person name="Jiang B."/>
            <person name="Yang W."/>
            <person name="Lam T.T.-Y."/>
            <person name="Chang Q."/>
            <person name="Ding S."/>
            <person name="Wang X."/>
            <person name="Zhu J."/>
            <person name="Ruan X."/>
            <person name="Zhao L."/>
            <person name="Wei J."/>
            <person name="Que T."/>
            <person name="Du C."/>
            <person name="Cheng J."/>
            <person name="Dai P."/>
            <person name="Han X."/>
            <person name="Huang E."/>
            <person name="Gao Y."/>
            <person name="Liu J."/>
            <person name="Shao H."/>
            <person name="Ye R."/>
            <person name="Li L."/>
            <person name="Wei W."/>
            <person name="Wang X."/>
            <person name="Wang C."/>
            <person name="Huo Q."/>
            <person name="Li W."/>
            <person name="Guo W."/>
            <person name="Chen H."/>
            <person name="Chen S."/>
            <person name="Zhou L."/>
            <person name="Zhou L."/>
            <person name="Ni X."/>
            <person name="Tian J."/>
            <person name="Zhou Y."/>
            <person name="Sheng Y."/>
            <person name="Liu T."/>
            <person name="Pan Y."/>
            <person name="Xia L."/>
            <person name="Li J."/>
            <person name="Zhao F."/>
            <person name="Cao W."/>
        </authorList>
    </citation>
    <scope>NUCLEOTIDE SEQUENCE</scope>
    <source>
        <strain evidence="9">Rmic-2018</strain>
        <tissue evidence="9">Larvae</tissue>
    </source>
</reference>
<dbReference type="PANTHER" id="PTHR12272:SF11">
    <property type="entry name" value="PAN2-PAN3 DEADENYLATION COMPLEX SUBUNIT PAN3"/>
    <property type="match status" value="1"/>
</dbReference>
<dbReference type="GO" id="GO:0006397">
    <property type="term" value="P:mRNA processing"/>
    <property type="evidence" value="ECO:0007669"/>
    <property type="project" value="UniProtKB-KW"/>
</dbReference>
<dbReference type="PROSITE" id="PS50011">
    <property type="entry name" value="PROTEIN_KINASE_DOM"/>
    <property type="match status" value="1"/>
</dbReference>
<dbReference type="InterPro" id="IPR000719">
    <property type="entry name" value="Prot_kinase_dom"/>
</dbReference>
<dbReference type="GO" id="GO:0000932">
    <property type="term" value="C:P-body"/>
    <property type="evidence" value="ECO:0007669"/>
    <property type="project" value="UniProtKB-SubCell"/>
</dbReference>
<comment type="similarity">
    <text evidence="6">Belongs to the protein kinase superfamily. PAN3 family.</text>
</comment>
<comment type="domain">
    <text evidence="6">The pseudokinase domain, the coiled-coil (CC), and C-terminal knob domain (CK) form a structural unit (PKC) that forms an extensive high-affinity interaction surface for PAN2.</text>
</comment>
<protein>
    <recommendedName>
        <fullName evidence="6">PAN2-PAN3 deadenylation complex subunit PAN3</fullName>
    </recommendedName>
    <alternativeName>
        <fullName evidence="6">PAB1P-dependent poly(A)-specific ribonuclease</fullName>
    </alternativeName>
    <alternativeName>
        <fullName evidence="6">Poly(A)-nuclease deadenylation complex subunit 3</fullName>
        <shortName evidence="6">PAN deadenylation complex subunit 3</shortName>
    </alternativeName>
</protein>
<feature type="compositionally biased region" description="Polar residues" evidence="7">
    <location>
        <begin position="309"/>
        <end position="321"/>
    </location>
</feature>
<dbReference type="VEuPathDB" id="VectorBase:LOC119179458"/>
<evidence type="ECO:0000313" key="9">
    <source>
        <dbReference type="EMBL" id="KAH8041560.1"/>
    </source>
</evidence>
<evidence type="ECO:0000256" key="3">
    <source>
        <dbReference type="ARBA" id="ARBA00022741"/>
    </source>
</evidence>
<evidence type="ECO:0000313" key="10">
    <source>
        <dbReference type="Proteomes" id="UP000821866"/>
    </source>
</evidence>
<keyword evidence="2 6" id="KW-0507">mRNA processing</keyword>
<dbReference type="Gene3D" id="1.10.510.10">
    <property type="entry name" value="Transferase(Phosphotransferase) domain 1"/>
    <property type="match status" value="1"/>
</dbReference>
<feature type="compositionally biased region" description="Basic and acidic residues" evidence="7">
    <location>
        <begin position="70"/>
        <end position="82"/>
    </location>
</feature>
<organism evidence="9 10">
    <name type="scientific">Rhipicephalus microplus</name>
    <name type="common">Cattle tick</name>
    <name type="synonym">Boophilus microplus</name>
    <dbReference type="NCBI Taxonomy" id="6941"/>
    <lineage>
        <taxon>Eukaryota</taxon>
        <taxon>Metazoa</taxon>
        <taxon>Ecdysozoa</taxon>
        <taxon>Arthropoda</taxon>
        <taxon>Chelicerata</taxon>
        <taxon>Arachnida</taxon>
        <taxon>Acari</taxon>
        <taxon>Parasitiformes</taxon>
        <taxon>Ixodida</taxon>
        <taxon>Ixodoidea</taxon>
        <taxon>Ixodidae</taxon>
        <taxon>Rhipicephalinae</taxon>
        <taxon>Rhipicephalus</taxon>
        <taxon>Boophilus</taxon>
    </lineage>
</organism>
<evidence type="ECO:0000256" key="6">
    <source>
        <dbReference type="HAMAP-Rule" id="MF_03181"/>
    </source>
</evidence>
<feature type="compositionally biased region" description="Low complexity" evidence="7">
    <location>
        <begin position="205"/>
        <end position="223"/>
    </location>
</feature>
<dbReference type="GO" id="GO:0000289">
    <property type="term" value="P:nuclear-transcribed mRNA poly(A) tail shortening"/>
    <property type="evidence" value="ECO:0007669"/>
    <property type="project" value="UniProtKB-UniRule"/>
</dbReference>
<dbReference type="Pfam" id="PF18101">
    <property type="entry name" value="Pan3_CK"/>
    <property type="match status" value="1"/>
</dbReference>
<reference evidence="9" key="1">
    <citation type="journal article" date="2020" name="Cell">
        <title>Large-Scale Comparative Analyses of Tick Genomes Elucidate Their Genetic Diversity and Vector Capacities.</title>
        <authorList>
            <consortium name="Tick Genome and Microbiome Consortium (TIGMIC)"/>
            <person name="Jia N."/>
            <person name="Wang J."/>
            <person name="Shi W."/>
            <person name="Du L."/>
            <person name="Sun Y."/>
            <person name="Zhan W."/>
            <person name="Jiang J.F."/>
            <person name="Wang Q."/>
            <person name="Zhang B."/>
            <person name="Ji P."/>
            <person name="Bell-Sakyi L."/>
            <person name="Cui X.M."/>
            <person name="Yuan T.T."/>
            <person name="Jiang B.G."/>
            <person name="Yang W.F."/>
            <person name="Lam T.T."/>
            <person name="Chang Q.C."/>
            <person name="Ding S.J."/>
            <person name="Wang X.J."/>
            <person name="Zhu J.G."/>
            <person name="Ruan X.D."/>
            <person name="Zhao L."/>
            <person name="Wei J.T."/>
            <person name="Ye R.Z."/>
            <person name="Que T.C."/>
            <person name="Du C.H."/>
            <person name="Zhou Y.H."/>
            <person name="Cheng J.X."/>
            <person name="Dai P.F."/>
            <person name="Guo W.B."/>
            <person name="Han X.H."/>
            <person name="Huang E.J."/>
            <person name="Li L.F."/>
            <person name="Wei W."/>
            <person name="Gao Y.C."/>
            <person name="Liu J.Z."/>
            <person name="Shao H.Z."/>
            <person name="Wang X."/>
            <person name="Wang C.C."/>
            <person name="Yang T.C."/>
            <person name="Huo Q.B."/>
            <person name="Li W."/>
            <person name="Chen H.Y."/>
            <person name="Chen S.E."/>
            <person name="Zhou L.G."/>
            <person name="Ni X.B."/>
            <person name="Tian J.H."/>
            <person name="Sheng Y."/>
            <person name="Liu T."/>
            <person name="Pan Y.S."/>
            <person name="Xia L.Y."/>
            <person name="Li J."/>
            <person name="Zhao F."/>
            <person name="Cao W.C."/>
        </authorList>
    </citation>
    <scope>NUCLEOTIDE SEQUENCE</scope>
    <source>
        <strain evidence="9">Rmic-2018</strain>
    </source>
</reference>
<feature type="region of interest" description="Disordered" evidence="7">
    <location>
        <begin position="1"/>
        <end position="89"/>
    </location>
</feature>
<keyword evidence="1 6" id="KW-0963">Cytoplasm</keyword>
<comment type="function">
    <text evidence="6">Regulatory subunit of the poly(A)-nuclease (PAN) deadenylation complex, one of two cytoplasmic mRNA deadenylases involved in general and miRNA-mediated mRNA turnover. PAN specifically shortens poly(A) tails of RNA and the activity is stimulated by poly(A)-binding protein (PABP). PAN deadenylation is followed by rapid degradation of the shortened mRNA tails by the CCR4-NOT complex. Deadenylated mRNAs are then degraded by two alternative mechanisms, namely exosome-mediated 3'-5' exonucleolytic degradation, or deadenlyation-dependent mRNA decaping and subsequent 5'-3' exonucleolytic degradation by XRN1. PAN3 acts as a positive regulator for PAN activity, recruiting the catalytic subunit PAN2 to mRNA via its interaction with RNA and PABP, and to miRNA targets via its interaction with GW182 family proteins.</text>
</comment>
<feature type="binding site" evidence="6">
    <location>
        <position position="472"/>
    </location>
    <ligand>
        <name>ATP</name>
        <dbReference type="ChEBI" id="CHEBI:30616"/>
    </ligand>
</feature>
<evidence type="ECO:0000256" key="1">
    <source>
        <dbReference type="ARBA" id="ARBA00022490"/>
    </source>
</evidence>
<proteinExistence type="inferred from homology"/>
<feature type="compositionally biased region" description="Polar residues" evidence="7">
    <location>
        <begin position="261"/>
        <end position="286"/>
    </location>
</feature>
<dbReference type="FunFam" id="1.10.287.3700:FF:000001">
    <property type="entry name" value="PAN2-PAN3 deadenylation complex subunit PAN3"/>
    <property type="match status" value="1"/>
</dbReference>
<evidence type="ECO:0000256" key="4">
    <source>
        <dbReference type="ARBA" id="ARBA00022840"/>
    </source>
</evidence>
<comment type="domain">
    <text evidence="6">The N-terminal zinc finger binds to poly(A) RNA.</text>
</comment>
<evidence type="ECO:0000256" key="2">
    <source>
        <dbReference type="ARBA" id="ARBA00022664"/>
    </source>
</evidence>
<comment type="caution">
    <text evidence="6">Lacks conserved residue(s) required for the propagation of feature annotation.</text>
</comment>
<comment type="caution">
    <text evidence="9">The sequence shown here is derived from an EMBL/GenBank/DDBJ whole genome shotgun (WGS) entry which is preliminary data.</text>
</comment>
<keyword evidence="4 6" id="KW-0067">ATP-binding</keyword>
<dbReference type="Gene3D" id="1.20.5.5160">
    <property type="match status" value="1"/>
</dbReference>
<dbReference type="PANTHER" id="PTHR12272">
    <property type="entry name" value="DEADENYLATION COMPLEX SUBUNIT PAN3"/>
    <property type="match status" value="1"/>
</dbReference>
<feature type="binding site" evidence="6">
    <location>
        <begin position="610"/>
        <end position="611"/>
    </location>
    <ligand>
        <name>ATP</name>
        <dbReference type="ChEBI" id="CHEBI:30616"/>
    </ligand>
</feature>
<comment type="subcellular location">
    <subcellularLocation>
        <location evidence="6">Cytoplasm</location>
        <location evidence="6">P-body</location>
    </subcellularLocation>
</comment>
<dbReference type="GO" id="GO:0010606">
    <property type="term" value="P:positive regulation of cytoplasmic mRNA processing body assembly"/>
    <property type="evidence" value="ECO:0007669"/>
    <property type="project" value="UniProtKB-UniRule"/>
</dbReference>
<gene>
    <name evidence="6" type="primary">PAN3</name>
    <name evidence="9" type="ORF">HPB51_017005</name>
</gene>
<dbReference type="FunFam" id="1.20.5.5160:FF:000001">
    <property type="entry name" value="PAN2-PAN3 deadenylation complex subunit PAN3"/>
    <property type="match status" value="1"/>
</dbReference>
<feature type="binding site" evidence="6">
    <location>
        <begin position="521"/>
        <end position="528"/>
    </location>
    <ligand>
        <name>ATP</name>
        <dbReference type="ChEBI" id="CHEBI:30616"/>
    </ligand>
</feature>
<feature type="region of interest" description="Disordered" evidence="7">
    <location>
        <begin position="261"/>
        <end position="321"/>
    </location>
</feature>
<comment type="domain">
    <text evidence="6">Contains a pseudokinase domain. The protein kinase domain is predicted to be catalytically inactive because some of the residues important for catalytic activity are substituted and it lacks the equivalent of the binding site for a peptide substrate. However, it has retained an ATP-binding site and ATP-binding is required for mRNA degradation, stimulating the activity of the PAN2 nuclease in vitro. The nucleotide-binding site is juxtaposed to the RNase active site of PAN2 in the complex and may actually bind nucleosides of a poly(A) RNA rather than ATP, feeding the poly(A)-tail to the active site of the deadenylase and thus increasing the efficiency with which this distributive enzyme degrades oligo(A) RNAs.</text>
</comment>
<dbReference type="InterPro" id="IPR030844">
    <property type="entry name" value="PAN3"/>
</dbReference>
<dbReference type="SUPFAM" id="SSF56112">
    <property type="entry name" value="Protein kinase-like (PK-like)"/>
    <property type="match status" value="1"/>
</dbReference>
<dbReference type="GO" id="GO:0031251">
    <property type="term" value="C:PAN complex"/>
    <property type="evidence" value="ECO:0007669"/>
    <property type="project" value="UniProtKB-UniRule"/>
</dbReference>
<keyword evidence="3 6" id="KW-0547">Nucleotide-binding</keyword>
<feature type="compositionally biased region" description="Basic and acidic residues" evidence="7">
    <location>
        <begin position="14"/>
        <end position="29"/>
    </location>
</feature>
<dbReference type="GO" id="GO:0008143">
    <property type="term" value="F:poly(A) binding"/>
    <property type="evidence" value="ECO:0007669"/>
    <property type="project" value="TreeGrafter"/>
</dbReference>
<dbReference type="GO" id="GO:0005524">
    <property type="term" value="F:ATP binding"/>
    <property type="evidence" value="ECO:0007669"/>
    <property type="project" value="UniProtKB-UniRule"/>
</dbReference>
<evidence type="ECO:0000259" key="8">
    <source>
        <dbReference type="PROSITE" id="PS50011"/>
    </source>
</evidence>
<dbReference type="AlphaFoldDB" id="A0A9J6F642"/>
<dbReference type="EMBL" id="JABSTU010000001">
    <property type="protein sequence ID" value="KAH8041560.1"/>
    <property type="molecule type" value="Genomic_DNA"/>
</dbReference>
<evidence type="ECO:0000256" key="5">
    <source>
        <dbReference type="ARBA" id="ARBA00023054"/>
    </source>
</evidence>
<feature type="coiled-coil region" evidence="6">
    <location>
        <begin position="716"/>
        <end position="754"/>
    </location>
</feature>
<keyword evidence="10" id="KW-1185">Reference proteome</keyword>
<dbReference type="InterPro" id="IPR041332">
    <property type="entry name" value="Pan3_CK"/>
</dbReference>
<dbReference type="Proteomes" id="UP000821866">
    <property type="component" value="Chromosome 1"/>
</dbReference>
<name>A0A9J6F642_RHIMP</name>
<feature type="region of interest" description="Disordered" evidence="7">
    <location>
        <begin position="103"/>
        <end position="223"/>
    </location>
</feature>
<dbReference type="GO" id="GO:0004672">
    <property type="term" value="F:protein kinase activity"/>
    <property type="evidence" value="ECO:0007669"/>
    <property type="project" value="InterPro"/>
</dbReference>
<dbReference type="Gene3D" id="1.10.287.3700">
    <property type="match status" value="1"/>
</dbReference>
<comment type="subunit">
    <text evidence="6">Homodimer. Forms a heterotrimer with a catalytic subunit PAN2 to form the poly(A)-nuclease (PAN) deadenylation complex. Interacts (via PAM-2 motif) with poly(A)-binding protein (via PABC domain), conferring substrate specificity of the enzyme complex.</text>
</comment>
<feature type="domain" description="Protein kinase" evidence="8">
    <location>
        <begin position="443"/>
        <end position="719"/>
    </location>
</feature>
<dbReference type="HAMAP" id="MF_03181">
    <property type="entry name" value="PAN3"/>
    <property type="match status" value="1"/>
</dbReference>
<dbReference type="InterPro" id="IPR011009">
    <property type="entry name" value="Kinase-like_dom_sf"/>
</dbReference>
<sequence>METEEAQPEVAPQEEDKSMDVDSGVKEEAATEATTEPIEQSGSDEKQHQEMVVEEAATVAQEGTEGNEAACDKGGLEIKDENTSGNLQDDPIVVVDNLGEFGVSLSDAEQNNDEEERPPETVEPKVVVKSTGGIVMKVKAESIQPPVSPVSHSTTADAPDTAEGGGSNEPAAPAPDESASDEEFRPPTPDPRFQSLPPVSARTISPSSLDKSKMFSSSNSISPNEITSALSSLALDSARKTPNPGAAEFVPMNSLLGPSQLTHSTSTPSFSQFSGGLNLTPGTSPYSRLAPDTPSGLSLGKMESPGLSPDSSPLVSRRSQSPMSVGGYLNAQRESFLPTTVYQEFLGGTTYFYQHEEAANTTEEGQAVLLPEYQMYPGNPTHIEFMKPKANAPSFFLPDELRMDILHRQSLSLAQRNPEVNTDLPAEVDNYHNICPLEQSSSNGPPKSSTFGYVTSVYKATNIKNGCCYCLRRVHGFRLSNTKCMAVVDLWKKLQHSNLVHLREVFTTKAFGDHSMVFVYDYHAGAETLMNQYFSQPSVPTLNGFCSPIFPQPSNGLTRPFSHGKPALGSLRQHAGLLPESLIWAFVVQLSSVLRTIHAAGLACRSFEPSKILVMGKSRLRLNCCGIMDVLTFDSAVPSAKALVPHYQQEDLVSLGKLVLALACNTMAAIQRENLQQSMDLVSRNYSTDLRNLILYLLSSPPRTHSINDIMPMIGARFYTQLDAAQMRSDVIENELAKEVENGRLFRLLVKLGTVSERPEFHLDTSWSETGDRYMLKLFRDYLFHQVTKDNRPWIDMAHVVQALNKERIDIPSRIYRQLDAGVPEKICLMSRDEQNILVVSYAELKQCLESSFSELLSATSSVPPTSSLPPPSANQHAR</sequence>
<keyword evidence="5 6" id="KW-0175">Coiled coil</keyword>